<dbReference type="EMBL" id="VTWS01000001">
    <property type="protein sequence ID" value="KAA9356397.1"/>
    <property type="molecule type" value="Genomic_DNA"/>
</dbReference>
<name>A0A5N1JLS5_9BACT</name>
<dbReference type="AlphaFoldDB" id="A0A5N1JLS5"/>
<keyword evidence="4" id="KW-1185">Reference proteome</keyword>
<reference evidence="3 4" key="1">
    <citation type="submission" date="2019-09" db="EMBL/GenBank/DDBJ databases">
        <title>Genome Sequence of Larkinella sp MA1.</title>
        <authorList>
            <person name="Srinivasan S."/>
        </authorList>
    </citation>
    <scope>NUCLEOTIDE SEQUENCE [LARGE SCALE GENOMIC DNA]</scope>
    <source>
        <strain evidence="3 4">MA1</strain>
    </source>
</reference>
<gene>
    <name evidence="3" type="ORF">F0P93_01185</name>
</gene>
<keyword evidence="2" id="KW-0472">Membrane</keyword>
<keyword evidence="2" id="KW-0812">Transmembrane</keyword>
<feature type="transmembrane region" description="Helical" evidence="2">
    <location>
        <begin position="35"/>
        <end position="57"/>
    </location>
</feature>
<feature type="region of interest" description="Disordered" evidence="1">
    <location>
        <begin position="63"/>
        <end position="117"/>
    </location>
</feature>
<accession>A0A5N1JLS5</accession>
<sequence>MIITITLLSVNALYADSPQPYPSPTVDLVCPLKSGGHLGDFCFFLTCFLTIILYPLINHAMTKRRADEPDNKAAERLRQFREARGIPENYPEEETESPEKKPKKPTKTTPSDEGTEG</sequence>
<evidence type="ECO:0000313" key="3">
    <source>
        <dbReference type="EMBL" id="KAA9356397.1"/>
    </source>
</evidence>
<comment type="caution">
    <text evidence="3">The sequence shown here is derived from an EMBL/GenBank/DDBJ whole genome shotgun (WGS) entry which is preliminary data.</text>
</comment>
<keyword evidence="2" id="KW-1133">Transmembrane helix</keyword>
<organism evidence="3 4">
    <name type="scientific">Larkinella humicola</name>
    <dbReference type="NCBI Taxonomy" id="2607654"/>
    <lineage>
        <taxon>Bacteria</taxon>
        <taxon>Pseudomonadati</taxon>
        <taxon>Bacteroidota</taxon>
        <taxon>Cytophagia</taxon>
        <taxon>Cytophagales</taxon>
        <taxon>Spirosomataceae</taxon>
        <taxon>Larkinella</taxon>
    </lineage>
</organism>
<feature type="compositionally biased region" description="Basic and acidic residues" evidence="1">
    <location>
        <begin position="64"/>
        <end position="85"/>
    </location>
</feature>
<dbReference type="Proteomes" id="UP000326344">
    <property type="component" value="Unassembled WGS sequence"/>
</dbReference>
<evidence type="ECO:0000256" key="1">
    <source>
        <dbReference type="SAM" id="MobiDB-lite"/>
    </source>
</evidence>
<proteinExistence type="predicted"/>
<protein>
    <submittedName>
        <fullName evidence="3">Uncharacterized protein</fullName>
    </submittedName>
</protein>
<evidence type="ECO:0000256" key="2">
    <source>
        <dbReference type="SAM" id="Phobius"/>
    </source>
</evidence>
<evidence type="ECO:0000313" key="4">
    <source>
        <dbReference type="Proteomes" id="UP000326344"/>
    </source>
</evidence>